<accession>A0A0L8GV70</accession>
<feature type="region of interest" description="Disordered" evidence="1">
    <location>
        <begin position="1"/>
        <end position="30"/>
    </location>
</feature>
<evidence type="ECO:0000256" key="1">
    <source>
        <dbReference type="SAM" id="MobiDB-lite"/>
    </source>
</evidence>
<dbReference type="OrthoDB" id="6252479at2759"/>
<proteinExistence type="predicted"/>
<dbReference type="EMBL" id="KQ420208">
    <property type="protein sequence ID" value="KOF80956.1"/>
    <property type="molecule type" value="Genomic_DNA"/>
</dbReference>
<name>A0A0L8GV70_OCTBM</name>
<organism evidence="2">
    <name type="scientific">Octopus bimaculoides</name>
    <name type="common">California two-spotted octopus</name>
    <dbReference type="NCBI Taxonomy" id="37653"/>
    <lineage>
        <taxon>Eukaryota</taxon>
        <taxon>Metazoa</taxon>
        <taxon>Spiralia</taxon>
        <taxon>Lophotrochozoa</taxon>
        <taxon>Mollusca</taxon>
        <taxon>Cephalopoda</taxon>
        <taxon>Coleoidea</taxon>
        <taxon>Octopodiformes</taxon>
        <taxon>Octopoda</taxon>
        <taxon>Incirrata</taxon>
        <taxon>Octopodidae</taxon>
        <taxon>Octopus</taxon>
    </lineage>
</organism>
<evidence type="ECO:0000313" key="2">
    <source>
        <dbReference type="EMBL" id="KOF80956.1"/>
    </source>
</evidence>
<sequence length="80" mass="8687">MSLPQILNKSTESKTTGGGRFDQNDAGQNSHCNDVIDLKSIRVNTSSSTIPTQLWNLPSRNSFTSYAKPLPAVPKILPNS</sequence>
<gene>
    <name evidence="2" type="ORF">OCBIM_22027171mg</name>
</gene>
<reference evidence="2" key="1">
    <citation type="submission" date="2015-07" db="EMBL/GenBank/DDBJ databases">
        <title>MeaNS - Measles Nucleotide Surveillance Program.</title>
        <authorList>
            <person name="Tran T."/>
            <person name="Druce J."/>
        </authorList>
    </citation>
    <scope>NUCLEOTIDE SEQUENCE</scope>
    <source>
        <strain evidence="2">UCB-OBI-ISO-001</strain>
        <tissue evidence="2">Gonad</tissue>
    </source>
</reference>
<dbReference type="AlphaFoldDB" id="A0A0L8GV70"/>
<feature type="compositionally biased region" description="Polar residues" evidence="1">
    <location>
        <begin position="1"/>
        <end position="15"/>
    </location>
</feature>
<protein>
    <submittedName>
        <fullName evidence="2">Uncharacterized protein</fullName>
    </submittedName>
</protein>